<dbReference type="RefSeq" id="WP_318109229.1">
    <property type="nucleotide sequence ID" value="NZ_CP137573.1"/>
</dbReference>
<name>A0ABZ0M3H0_9ACTN</name>
<dbReference type="InterPro" id="IPR003029">
    <property type="entry name" value="S1_domain"/>
</dbReference>
<evidence type="ECO:0000313" key="2">
    <source>
        <dbReference type="EMBL" id="WOX26277.1"/>
    </source>
</evidence>
<dbReference type="Proteomes" id="UP001301731">
    <property type="component" value="Chromosome"/>
</dbReference>
<sequence>MITDTEWLRIRRELRHGQLLTGTVVRVPRPGAIGIFVDVGLAVGGFVDMALLPQPGARWPLEGTVTPFEVWAADDRKQLRLKPVDPAYLSDDFDAFVAEHRPGRPDEIGTPLVRTYRYVGPADLVAGAGAATAGHAVASRADFGEWAAGRARAEWDEPYTYVVGTDGLLRLAPRRSEHVACAGGGSVLAAGEIAFGRTGDGRPTVTEVSNLSTGYCPDLSSWQQIAEALDRAGFERRDRPDAFTHAVVFRRCTHCRERNVVREGHFVCAICGAGLPAGWNVDDADPGTGPGAGADDGPAA</sequence>
<gene>
    <name evidence="2" type="ORF">R2D22_34800</name>
</gene>
<reference evidence="2 3" key="1">
    <citation type="submission" date="2023-10" db="EMBL/GenBank/DDBJ databases">
        <title>The genome sequence of Streptomyces sp. HUAS YS2.</title>
        <authorList>
            <person name="Mo P."/>
        </authorList>
    </citation>
    <scope>NUCLEOTIDE SEQUENCE [LARGE SCALE GENOMIC DNA]</scope>
    <source>
        <strain evidence="2 3">HUAS YS2</strain>
    </source>
</reference>
<accession>A0ABZ0M3H0</accession>
<dbReference type="PROSITE" id="PS50126">
    <property type="entry name" value="S1"/>
    <property type="match status" value="1"/>
</dbReference>
<keyword evidence="3" id="KW-1185">Reference proteome</keyword>
<evidence type="ECO:0000313" key="3">
    <source>
        <dbReference type="Proteomes" id="UP001301731"/>
    </source>
</evidence>
<organism evidence="2 3">
    <name type="scientific">Streptomyces solicathayae</name>
    <dbReference type="NCBI Taxonomy" id="3081768"/>
    <lineage>
        <taxon>Bacteria</taxon>
        <taxon>Bacillati</taxon>
        <taxon>Actinomycetota</taxon>
        <taxon>Actinomycetes</taxon>
        <taxon>Kitasatosporales</taxon>
        <taxon>Streptomycetaceae</taxon>
        <taxon>Streptomyces</taxon>
    </lineage>
</organism>
<feature type="domain" description="S1 motif" evidence="1">
    <location>
        <begin position="17"/>
        <end position="84"/>
    </location>
</feature>
<evidence type="ECO:0000259" key="1">
    <source>
        <dbReference type="PROSITE" id="PS50126"/>
    </source>
</evidence>
<proteinExistence type="predicted"/>
<protein>
    <recommendedName>
        <fullName evidence="1">S1 motif domain-containing protein</fullName>
    </recommendedName>
</protein>
<dbReference type="EMBL" id="CP137573">
    <property type="protein sequence ID" value="WOX26277.1"/>
    <property type="molecule type" value="Genomic_DNA"/>
</dbReference>